<comment type="caution">
    <text evidence="3">The sequence shown here is derived from an EMBL/GenBank/DDBJ whole genome shotgun (WGS) entry which is preliminary data.</text>
</comment>
<protein>
    <submittedName>
        <fullName evidence="3">Response regulator</fullName>
    </submittedName>
</protein>
<reference evidence="4" key="1">
    <citation type="journal article" date="2019" name="Int. J. Syst. Evol. Microbiol.">
        <title>The Global Catalogue of Microorganisms (GCM) 10K type strain sequencing project: providing services to taxonomists for standard genome sequencing and annotation.</title>
        <authorList>
            <consortium name="The Broad Institute Genomics Platform"/>
            <consortium name="The Broad Institute Genome Sequencing Center for Infectious Disease"/>
            <person name="Wu L."/>
            <person name="Ma J."/>
        </authorList>
    </citation>
    <scope>NUCLEOTIDE SEQUENCE [LARGE SCALE GENOMIC DNA]</scope>
    <source>
        <strain evidence="4">CGMCC 1.15795</strain>
    </source>
</reference>
<dbReference type="Pfam" id="PF00072">
    <property type="entry name" value="Response_reg"/>
    <property type="match status" value="1"/>
</dbReference>
<dbReference type="InterPro" id="IPR001789">
    <property type="entry name" value="Sig_transdc_resp-reg_receiver"/>
</dbReference>
<dbReference type="InterPro" id="IPR052893">
    <property type="entry name" value="TCS_response_regulator"/>
</dbReference>
<organism evidence="3 4">
    <name type="scientific">Hymenobacter bucti</name>
    <dbReference type="NCBI Taxonomy" id="1844114"/>
    <lineage>
        <taxon>Bacteria</taxon>
        <taxon>Pseudomonadati</taxon>
        <taxon>Bacteroidota</taxon>
        <taxon>Cytophagia</taxon>
        <taxon>Cytophagales</taxon>
        <taxon>Hymenobacteraceae</taxon>
        <taxon>Hymenobacter</taxon>
    </lineage>
</organism>
<dbReference type="InterPro" id="IPR011006">
    <property type="entry name" value="CheY-like_superfamily"/>
</dbReference>
<dbReference type="PANTHER" id="PTHR44520:SF2">
    <property type="entry name" value="RESPONSE REGULATOR RCP1"/>
    <property type="match status" value="1"/>
</dbReference>
<gene>
    <name evidence="3" type="ORF">ACFSDX_20200</name>
</gene>
<dbReference type="SMART" id="SM00448">
    <property type="entry name" value="REC"/>
    <property type="match status" value="1"/>
</dbReference>
<dbReference type="SUPFAM" id="SSF52172">
    <property type="entry name" value="CheY-like"/>
    <property type="match status" value="1"/>
</dbReference>
<keyword evidence="1" id="KW-0597">Phosphoprotein</keyword>
<dbReference type="PROSITE" id="PS50110">
    <property type="entry name" value="RESPONSE_REGULATORY"/>
    <property type="match status" value="1"/>
</dbReference>
<proteinExistence type="predicted"/>
<dbReference type="EMBL" id="JBHUFD010000018">
    <property type="protein sequence ID" value="MFD1874769.1"/>
    <property type="molecule type" value="Genomic_DNA"/>
</dbReference>
<evidence type="ECO:0000313" key="4">
    <source>
        <dbReference type="Proteomes" id="UP001597197"/>
    </source>
</evidence>
<sequence length="143" mass="15842">MAKITSILLVDDDQTVNYLNERLLERMEVASQVLVALNGQEALNRLATHGQHATAASPALLLLDIKMPVLDGFGFLEAYQQLPPAQQRANVIVMLTTSLHPLDMQRLEQLPIAECLSKPLTQEKVDLIIEKYFAEPPPTSARA</sequence>
<feature type="modified residue" description="4-aspartylphosphate" evidence="1">
    <location>
        <position position="64"/>
    </location>
</feature>
<dbReference type="RefSeq" id="WP_382316860.1">
    <property type="nucleotide sequence ID" value="NZ_JBHUFD010000018.1"/>
</dbReference>
<feature type="domain" description="Response regulatory" evidence="2">
    <location>
        <begin position="6"/>
        <end position="133"/>
    </location>
</feature>
<name>A0ABW4QYS6_9BACT</name>
<evidence type="ECO:0000313" key="3">
    <source>
        <dbReference type="EMBL" id="MFD1874769.1"/>
    </source>
</evidence>
<dbReference type="Gene3D" id="3.40.50.2300">
    <property type="match status" value="1"/>
</dbReference>
<evidence type="ECO:0000256" key="1">
    <source>
        <dbReference type="PROSITE-ProRule" id="PRU00169"/>
    </source>
</evidence>
<accession>A0ABW4QYS6</accession>
<evidence type="ECO:0000259" key="2">
    <source>
        <dbReference type="PROSITE" id="PS50110"/>
    </source>
</evidence>
<dbReference type="Proteomes" id="UP001597197">
    <property type="component" value="Unassembled WGS sequence"/>
</dbReference>
<dbReference type="PANTHER" id="PTHR44520">
    <property type="entry name" value="RESPONSE REGULATOR RCP1-RELATED"/>
    <property type="match status" value="1"/>
</dbReference>
<keyword evidence="4" id="KW-1185">Reference proteome</keyword>